<evidence type="ECO:0000313" key="2">
    <source>
        <dbReference type="EMBL" id="BCZ19994.1"/>
    </source>
</evidence>
<accession>A0ABN6IBB7</accession>
<keyword evidence="2" id="KW-0614">Plasmid</keyword>
<reference evidence="2 3" key="1">
    <citation type="submission" date="2021-07" db="EMBL/GenBank/DDBJ databases">
        <title>Novel Helicobacter sp. Isolated from a cat.</title>
        <authorList>
            <person name="Rimbara E."/>
            <person name="Suzuki M."/>
        </authorList>
    </citation>
    <scope>NUCLEOTIDE SEQUENCE [LARGE SCALE GENOMIC DNA]</scope>
    <source>
        <strain evidence="3">NHP19-012</strain>
        <plasmid evidence="2 3">pNHP190012_1</plasmid>
    </source>
</reference>
<geneLocation type="plasmid" evidence="2 3">
    <name>pNHP190012_1</name>
</geneLocation>
<protein>
    <recommendedName>
        <fullName evidence="4">Mobilization protein</fullName>
    </recommendedName>
</protein>
<proteinExistence type="predicted"/>
<keyword evidence="3" id="KW-1185">Reference proteome</keyword>
<organism evidence="2 3">
    <name type="scientific">Helicobacter gastrofelis</name>
    <dbReference type="NCBI Taxonomy" id="2849642"/>
    <lineage>
        <taxon>Bacteria</taxon>
        <taxon>Pseudomonadati</taxon>
        <taxon>Campylobacterota</taxon>
        <taxon>Epsilonproteobacteria</taxon>
        <taxon>Campylobacterales</taxon>
        <taxon>Helicobacteraceae</taxon>
        <taxon>Helicobacter</taxon>
    </lineage>
</organism>
<feature type="coiled-coil region" evidence="1">
    <location>
        <begin position="331"/>
        <end position="379"/>
    </location>
</feature>
<evidence type="ECO:0000313" key="3">
    <source>
        <dbReference type="Proteomes" id="UP000826146"/>
    </source>
</evidence>
<gene>
    <name evidence="2" type="ORF">NHP190012_16360</name>
</gene>
<name>A0ABN6IBB7_9HELI</name>
<dbReference type="RefSeq" id="WP_221272662.1">
    <property type="nucleotide sequence ID" value="NZ_AP024820.1"/>
</dbReference>
<dbReference type="Proteomes" id="UP000826146">
    <property type="component" value="Plasmid pNHP190012_1"/>
</dbReference>
<evidence type="ECO:0008006" key="4">
    <source>
        <dbReference type="Google" id="ProtNLM"/>
    </source>
</evidence>
<sequence>MGNIASINFKPTNNIQLKHNDRTTPPTYLLAKELGYGCECNRNCDDALALRDELVAKAKERYKQAFNQPFKSTRNLWSAVVNIKPTTTMQDLERLARHFKKEYGFQCYQIAIHRDEGHIDEEGNVVINHHAHMEFVMLDEHTGKNVFRTIRPRHLRQIQSEVATILGMQRGVDNRKSGVKRIEPRAYAKLMEKNKVERKELKDKYQSEKDKKNRNHQIIQRTYDGLIDLLKLNDDDLIKNESLKGLSYIEKMDARTKADLEIIVDRINALKQEKLEAEKALAELIDNAPKGKKTHTLIEGARKIWAKLNKGLKEVNLSEFEAADYKALRELKKEGLSIESLKARITELENLAEARLQEKIELTEAKDKLSAELKNLQTDHGVTLANMNLLKFDKQILEKRVNDFAEEKYNLSRGYKKELEGIENEYKDTIQGLQTINSKLSKRITELEKRKPKEVYISPTTPPLTL</sequence>
<keyword evidence="1" id="KW-0175">Coiled coil</keyword>
<feature type="coiled-coil region" evidence="1">
    <location>
        <begin position="260"/>
        <end position="287"/>
    </location>
</feature>
<evidence type="ECO:0000256" key="1">
    <source>
        <dbReference type="SAM" id="Coils"/>
    </source>
</evidence>
<dbReference type="EMBL" id="AP024820">
    <property type="protein sequence ID" value="BCZ19994.1"/>
    <property type="molecule type" value="Genomic_DNA"/>
</dbReference>